<dbReference type="InterPro" id="IPR051856">
    <property type="entry name" value="CSR-E3_Ligase_Protein"/>
</dbReference>
<proteinExistence type="predicted"/>
<feature type="region of interest" description="Disordered" evidence="5">
    <location>
        <begin position="709"/>
        <end position="791"/>
    </location>
</feature>
<feature type="compositionally biased region" description="Basic and acidic residues" evidence="5">
    <location>
        <begin position="12"/>
        <end position="27"/>
    </location>
</feature>
<keyword evidence="4 6" id="KW-0472">Membrane</keyword>
<organism evidence="9 10">
    <name type="scientific">Gambusia affinis</name>
    <name type="common">Western mosquitofish</name>
    <name type="synonym">Heterandria affinis</name>
    <dbReference type="NCBI Taxonomy" id="33528"/>
    <lineage>
        <taxon>Eukaryota</taxon>
        <taxon>Metazoa</taxon>
        <taxon>Chordata</taxon>
        <taxon>Craniata</taxon>
        <taxon>Vertebrata</taxon>
        <taxon>Euteleostomi</taxon>
        <taxon>Actinopterygii</taxon>
        <taxon>Neopterygii</taxon>
        <taxon>Teleostei</taxon>
        <taxon>Neoteleostei</taxon>
        <taxon>Acanthomorphata</taxon>
        <taxon>Ovalentaria</taxon>
        <taxon>Atherinomorphae</taxon>
        <taxon>Cyprinodontiformes</taxon>
        <taxon>Poeciliidae</taxon>
        <taxon>Poeciliinae</taxon>
        <taxon>Gambusia</taxon>
    </lineage>
</organism>
<keyword evidence="3 6" id="KW-1133">Transmembrane helix</keyword>
<dbReference type="STRING" id="33528.ENSGAFP00000021797"/>
<name>A0A315W0G8_GAMAF</name>
<keyword evidence="10" id="KW-1185">Reference proteome</keyword>
<evidence type="ECO:0000256" key="1">
    <source>
        <dbReference type="ARBA" id="ARBA00004141"/>
    </source>
</evidence>
<accession>A0A315W0G8</accession>
<keyword evidence="2 6" id="KW-0812">Transmembrane</keyword>
<feature type="compositionally biased region" description="Low complexity" evidence="5">
    <location>
        <begin position="753"/>
        <end position="774"/>
    </location>
</feature>
<evidence type="ECO:0000313" key="10">
    <source>
        <dbReference type="Proteomes" id="UP000250572"/>
    </source>
</evidence>
<dbReference type="InterPro" id="IPR012858">
    <property type="entry name" value="DC_STAMP-like"/>
</dbReference>
<feature type="transmembrane region" description="Helical" evidence="6">
    <location>
        <begin position="365"/>
        <end position="383"/>
    </location>
</feature>
<feature type="transmembrane region" description="Helical" evidence="6">
    <location>
        <begin position="64"/>
        <end position="91"/>
    </location>
</feature>
<evidence type="ECO:0000256" key="3">
    <source>
        <dbReference type="ARBA" id="ARBA00022989"/>
    </source>
</evidence>
<dbReference type="Pfam" id="PF26037">
    <property type="entry name" value="zf-RING_DCST1_C"/>
    <property type="match status" value="1"/>
</dbReference>
<reference evidence="9 10" key="1">
    <citation type="journal article" date="2018" name="G3 (Bethesda)">
        <title>A High-Quality Reference Genome for the Invasive Mosquitofish Gambusia affinis Using a Chicago Library.</title>
        <authorList>
            <person name="Hoffberg S.L."/>
            <person name="Troendle N.J."/>
            <person name="Glenn T.C."/>
            <person name="Mahmud O."/>
            <person name="Louha S."/>
            <person name="Chalopin D."/>
            <person name="Bennetzen J.L."/>
            <person name="Mauricio R."/>
        </authorList>
    </citation>
    <scope>NUCLEOTIDE SEQUENCE [LARGE SCALE GENOMIC DNA]</scope>
    <source>
        <strain evidence="9">NE01/NJP1002.9</strain>
        <tissue evidence="9">Muscle</tissue>
    </source>
</reference>
<feature type="domain" description="E3 ubiquitin-protein ligase DCST1-like C-terminal" evidence="8">
    <location>
        <begin position="663"/>
        <end position="708"/>
    </location>
</feature>
<evidence type="ECO:0000256" key="2">
    <source>
        <dbReference type="ARBA" id="ARBA00022692"/>
    </source>
</evidence>
<evidence type="ECO:0008006" key="11">
    <source>
        <dbReference type="Google" id="ProtNLM"/>
    </source>
</evidence>
<comment type="subcellular location">
    <subcellularLocation>
        <location evidence="1">Membrane</location>
        <topology evidence="1">Multi-pass membrane protein</topology>
    </subcellularLocation>
</comment>
<dbReference type="GO" id="GO:0016020">
    <property type="term" value="C:membrane"/>
    <property type="evidence" value="ECO:0007669"/>
    <property type="project" value="UniProtKB-SubCell"/>
</dbReference>
<feature type="compositionally biased region" description="Polar residues" evidence="5">
    <location>
        <begin position="780"/>
        <end position="791"/>
    </location>
</feature>
<protein>
    <recommendedName>
        <fullName evidence="11">Dendritic cell-specific transmembrane protein-like domain-containing protein</fullName>
    </recommendedName>
</protein>
<dbReference type="Proteomes" id="UP000250572">
    <property type="component" value="Unassembled WGS sequence"/>
</dbReference>
<feature type="transmembrane region" description="Helical" evidence="6">
    <location>
        <begin position="103"/>
        <end position="120"/>
    </location>
</feature>
<dbReference type="PANTHER" id="PTHR21041">
    <property type="entry name" value="DENDRITIC CELL-SPECIFIC TRANSMEMBRANE PROTEIN"/>
    <property type="match status" value="1"/>
</dbReference>
<dbReference type="InterPro" id="IPR058842">
    <property type="entry name" value="DCST1_C"/>
</dbReference>
<dbReference type="EMBL" id="NHOQ01000885">
    <property type="protein sequence ID" value="PWA28232.1"/>
    <property type="molecule type" value="Genomic_DNA"/>
</dbReference>
<dbReference type="AlphaFoldDB" id="A0A315W0G8"/>
<evidence type="ECO:0000259" key="7">
    <source>
        <dbReference type="Pfam" id="PF07782"/>
    </source>
</evidence>
<dbReference type="PANTHER" id="PTHR21041:SF6">
    <property type="entry name" value="DC-STAMP DOMAIN-CONTAINING PROTEIN 2"/>
    <property type="match status" value="1"/>
</dbReference>
<sequence>MATGFSYSAGAKESEMKKMGPEEENRHLPTGNVTVQVVRGGATQTLNRSGVRARRRRKKLGPQLVQAGRSLVAFLLGLLLAFIYGLLGFLLQKQPLRFCVNSTLILAGLTAFGMGLSVGLRASVMVMLPTLFSARGVLILYVSVVVSGPMRNTMENTERAAASLLCSAELAANQTKELMQRAATPLFSAIDEIRKISRNAYAVAGRVQNFVNTLTDSVRHVARTLRNVLHFLVDIGDICNDKMGAPYRKCRDLFAQGRKDCNNLLKEFNFLCKIVDAFLPLCNLARVGELFCIIPSYVASQLKRHLAEPTVAAFRKMMHEFDFNLTSAVSFEVDANASRTLQQITQQIMADISADLQNFQTLSKLLAYTNFLLLAVSFLRALMYQRRYLRDLRFDNLYISAQFRQLDQQVASEGGASVLPLTRREAQTYVTPRKNHRFRRRSSSNALRFSAVSLRLSQLERRGMLVRLASVFRHLVGGGLIVAMDFLVFWILDQVHHQVEVDVVARGEAWRGLVAVQVNGSGYASDIFRDLVASFIIFQTGNVTVISRKCLVKPEEPDHKINFLLGFLLGMALVISLFRGFVQRLKRIFCAFYYPDQEQERIRFLHRHILSERLSVGRALRMSAIRHLADRTAGAGTSCLQALLRRLPGGGYLSSLTGSSCLTCLGCNEPIRQKDDRTGVCDVSGCSGVFCRTCFHSLGNVCAVCKRPPTSQDDGEEELDSSDDERLPLWSEALNSARSARSAQSEMQRSTRGSDSSDYDWSGSSDSDSDSYSSEALTEIQVQTPGRHGNQ</sequence>
<feature type="compositionally biased region" description="Polar residues" evidence="5">
    <location>
        <begin position="733"/>
        <end position="751"/>
    </location>
</feature>
<dbReference type="Pfam" id="PF26039">
    <property type="entry name" value="Dcst2"/>
    <property type="match status" value="1"/>
</dbReference>
<feature type="transmembrane region" description="Helical" evidence="6">
    <location>
        <begin position="471"/>
        <end position="492"/>
    </location>
</feature>
<feature type="domain" description="Dendritic cell-specific transmembrane protein-like" evidence="7">
    <location>
        <begin position="394"/>
        <end position="606"/>
    </location>
</feature>
<dbReference type="Pfam" id="PF07782">
    <property type="entry name" value="DC_STAMP"/>
    <property type="match status" value="1"/>
</dbReference>
<comment type="caution">
    <text evidence="9">The sequence shown here is derived from an EMBL/GenBank/DDBJ whole genome shotgun (WGS) entry which is preliminary data.</text>
</comment>
<feature type="transmembrane region" description="Helical" evidence="6">
    <location>
        <begin position="132"/>
        <end position="150"/>
    </location>
</feature>
<feature type="region of interest" description="Disordered" evidence="5">
    <location>
        <begin position="1"/>
        <end position="27"/>
    </location>
</feature>
<feature type="compositionally biased region" description="Acidic residues" evidence="5">
    <location>
        <begin position="713"/>
        <end position="723"/>
    </location>
</feature>
<evidence type="ECO:0000313" key="9">
    <source>
        <dbReference type="EMBL" id="PWA28232.1"/>
    </source>
</evidence>
<gene>
    <name evidence="9" type="ORF">CCH79_00018580</name>
</gene>
<evidence type="ECO:0000259" key="8">
    <source>
        <dbReference type="Pfam" id="PF26037"/>
    </source>
</evidence>
<evidence type="ECO:0000256" key="4">
    <source>
        <dbReference type="ARBA" id="ARBA00023136"/>
    </source>
</evidence>
<evidence type="ECO:0000256" key="6">
    <source>
        <dbReference type="SAM" id="Phobius"/>
    </source>
</evidence>
<feature type="transmembrane region" description="Helical" evidence="6">
    <location>
        <begin position="561"/>
        <end position="582"/>
    </location>
</feature>
<evidence type="ECO:0000256" key="5">
    <source>
        <dbReference type="SAM" id="MobiDB-lite"/>
    </source>
</evidence>